<comment type="cofactor">
    <cofactor evidence="11">
        <name>heme</name>
        <dbReference type="ChEBI" id="CHEBI:30413"/>
    </cofactor>
</comment>
<keyword evidence="10" id="KW-0472">Membrane</keyword>
<dbReference type="CDD" id="cd20653">
    <property type="entry name" value="CYP81"/>
    <property type="match status" value="1"/>
</dbReference>
<dbReference type="InterPro" id="IPR050651">
    <property type="entry name" value="Plant_Cytochrome_P450_Monoox"/>
</dbReference>
<dbReference type="SUPFAM" id="SSF48264">
    <property type="entry name" value="Cytochrome P450"/>
    <property type="match status" value="1"/>
</dbReference>
<keyword evidence="14" id="KW-1185">Reference proteome</keyword>
<accession>A0A2G5D3S4</accession>
<evidence type="ECO:0000256" key="9">
    <source>
        <dbReference type="ARBA" id="ARBA00023033"/>
    </source>
</evidence>
<dbReference type="GO" id="GO:0005506">
    <property type="term" value="F:iron ion binding"/>
    <property type="evidence" value="ECO:0007669"/>
    <property type="project" value="InterPro"/>
</dbReference>
<dbReference type="InParanoid" id="A0A2G5D3S4"/>
<gene>
    <name evidence="13" type="ORF">AQUCO_02800050v1</name>
</gene>
<keyword evidence="6" id="KW-1133">Transmembrane helix</keyword>
<dbReference type="AlphaFoldDB" id="A0A2G5D3S4"/>
<dbReference type="InterPro" id="IPR036396">
    <property type="entry name" value="Cyt_P450_sf"/>
</dbReference>
<sequence>PPPFPILGHLHLVKKPLHRTLEAVSKRYGPILFLHFGSRPVLLVSTPSIVEECFTKNDVVFANRPNMLAAKHLNYNFTTLPSDNYGSNWHNLRRFTVQEIFCLTRLNVTSSIRREEVQLFVQQLGQKYNESSCRMKKVELKSKFNDLIFNSMTKMLGLKRYYGEDVKAEDLEEAKLFKEIIEETVSLIGSPFIGDYLPMLRWLDFKGAQKKMIRLKNKRDCFLRGVLNEHRRMKANGMSSDEGITTLDVLLSMQETEPDYYTDEKIFGIIMTFLTAGTHAPAMTLEWAMSLLLNHPKALNKARAEIDACVGKGRIIEESDLPKLTYLQMVINETLRLFPPSSLIVPHQSSSECTVGGFDIPQGTMLLVNTWAIHRDPKNWVDPDKFIPERFENGEGDKGFKFTPFGFGRRGCPGTRMAMRMVGLTLGSLLQCFEWERTFAEEIDMAEGPGITIPKIIPLEAPYQPREIMTNVVAAGL</sequence>
<evidence type="ECO:0000256" key="3">
    <source>
        <dbReference type="ARBA" id="ARBA00022617"/>
    </source>
</evidence>
<protein>
    <recommendedName>
        <fullName evidence="15">Cytochrome P450</fullName>
    </recommendedName>
</protein>
<feature type="non-terminal residue" evidence="13">
    <location>
        <position position="1"/>
    </location>
</feature>
<dbReference type="Pfam" id="PF00067">
    <property type="entry name" value="p450"/>
    <property type="match status" value="1"/>
</dbReference>
<evidence type="ECO:0000256" key="12">
    <source>
        <dbReference type="RuleBase" id="RU000461"/>
    </source>
</evidence>
<dbReference type="Proteomes" id="UP000230069">
    <property type="component" value="Unassembled WGS sequence"/>
</dbReference>
<evidence type="ECO:0000256" key="10">
    <source>
        <dbReference type="ARBA" id="ARBA00023136"/>
    </source>
</evidence>
<organism evidence="13 14">
    <name type="scientific">Aquilegia coerulea</name>
    <name type="common">Rocky mountain columbine</name>
    <dbReference type="NCBI Taxonomy" id="218851"/>
    <lineage>
        <taxon>Eukaryota</taxon>
        <taxon>Viridiplantae</taxon>
        <taxon>Streptophyta</taxon>
        <taxon>Embryophyta</taxon>
        <taxon>Tracheophyta</taxon>
        <taxon>Spermatophyta</taxon>
        <taxon>Magnoliopsida</taxon>
        <taxon>Ranunculales</taxon>
        <taxon>Ranunculaceae</taxon>
        <taxon>Thalictroideae</taxon>
        <taxon>Aquilegia</taxon>
    </lineage>
</organism>
<evidence type="ECO:0008006" key="15">
    <source>
        <dbReference type="Google" id="ProtNLM"/>
    </source>
</evidence>
<keyword evidence="8 11" id="KW-0408">Iron</keyword>
<dbReference type="PROSITE" id="PS00086">
    <property type="entry name" value="CYTOCHROME_P450"/>
    <property type="match status" value="1"/>
</dbReference>
<dbReference type="STRING" id="218851.A0A2G5D3S4"/>
<evidence type="ECO:0000256" key="4">
    <source>
        <dbReference type="ARBA" id="ARBA00022692"/>
    </source>
</evidence>
<keyword evidence="4" id="KW-0812">Transmembrane</keyword>
<dbReference type="PANTHER" id="PTHR47947">
    <property type="entry name" value="CYTOCHROME P450 82C3-RELATED"/>
    <property type="match status" value="1"/>
</dbReference>
<evidence type="ECO:0000313" key="14">
    <source>
        <dbReference type="Proteomes" id="UP000230069"/>
    </source>
</evidence>
<dbReference type="PANTHER" id="PTHR47947:SF62">
    <property type="entry name" value="CYTOCHROME P450, FAMILY 81, SUBFAMILY D, POLYPEPTIDE 5"/>
    <property type="match status" value="1"/>
</dbReference>
<keyword evidence="5 11" id="KW-0479">Metal-binding</keyword>
<dbReference type="InterPro" id="IPR001128">
    <property type="entry name" value="Cyt_P450"/>
</dbReference>
<evidence type="ECO:0000256" key="7">
    <source>
        <dbReference type="ARBA" id="ARBA00023002"/>
    </source>
</evidence>
<comment type="subcellular location">
    <subcellularLocation>
        <location evidence="1">Membrane</location>
        <topology evidence="1">Single-pass membrane protein</topology>
    </subcellularLocation>
</comment>
<evidence type="ECO:0000313" key="13">
    <source>
        <dbReference type="EMBL" id="PIA38133.1"/>
    </source>
</evidence>
<dbReference type="InterPro" id="IPR017972">
    <property type="entry name" value="Cyt_P450_CS"/>
</dbReference>
<evidence type="ECO:0000256" key="6">
    <source>
        <dbReference type="ARBA" id="ARBA00022989"/>
    </source>
</evidence>
<dbReference type="PRINTS" id="PR00385">
    <property type="entry name" value="P450"/>
</dbReference>
<dbReference type="GO" id="GO:0016020">
    <property type="term" value="C:membrane"/>
    <property type="evidence" value="ECO:0007669"/>
    <property type="project" value="UniProtKB-SubCell"/>
</dbReference>
<dbReference type="OrthoDB" id="2789670at2759"/>
<keyword evidence="7 12" id="KW-0560">Oxidoreductase</keyword>
<keyword evidence="3 11" id="KW-0349">Heme</keyword>
<dbReference type="GO" id="GO:0044550">
    <property type="term" value="P:secondary metabolite biosynthetic process"/>
    <property type="evidence" value="ECO:0007669"/>
    <property type="project" value="UniProtKB-ARBA"/>
</dbReference>
<evidence type="ECO:0000256" key="8">
    <source>
        <dbReference type="ARBA" id="ARBA00023004"/>
    </source>
</evidence>
<keyword evidence="9 12" id="KW-0503">Monooxygenase</keyword>
<dbReference type="Gene3D" id="1.10.630.10">
    <property type="entry name" value="Cytochrome P450"/>
    <property type="match status" value="1"/>
</dbReference>
<dbReference type="GO" id="GO:0020037">
    <property type="term" value="F:heme binding"/>
    <property type="evidence" value="ECO:0007669"/>
    <property type="project" value="InterPro"/>
</dbReference>
<comment type="similarity">
    <text evidence="2 12">Belongs to the cytochrome P450 family.</text>
</comment>
<evidence type="ECO:0000256" key="11">
    <source>
        <dbReference type="PIRSR" id="PIRSR602401-1"/>
    </source>
</evidence>
<dbReference type="FunFam" id="1.10.630.10:FF:000081">
    <property type="entry name" value="Cytochrome P450 CYP81N5"/>
    <property type="match status" value="1"/>
</dbReference>
<proteinExistence type="inferred from homology"/>
<evidence type="ECO:0000256" key="1">
    <source>
        <dbReference type="ARBA" id="ARBA00004167"/>
    </source>
</evidence>
<evidence type="ECO:0000256" key="5">
    <source>
        <dbReference type="ARBA" id="ARBA00022723"/>
    </source>
</evidence>
<dbReference type="EMBL" id="KZ305045">
    <property type="protein sequence ID" value="PIA38133.1"/>
    <property type="molecule type" value="Genomic_DNA"/>
</dbReference>
<evidence type="ECO:0000256" key="2">
    <source>
        <dbReference type="ARBA" id="ARBA00010617"/>
    </source>
</evidence>
<reference evidence="13 14" key="1">
    <citation type="submission" date="2017-09" db="EMBL/GenBank/DDBJ databases">
        <title>WGS assembly of Aquilegia coerulea Goldsmith.</title>
        <authorList>
            <person name="Hodges S."/>
            <person name="Kramer E."/>
            <person name="Nordborg M."/>
            <person name="Tomkins J."/>
            <person name="Borevitz J."/>
            <person name="Derieg N."/>
            <person name="Yan J."/>
            <person name="Mihaltcheva S."/>
            <person name="Hayes R.D."/>
            <person name="Rokhsar D."/>
        </authorList>
    </citation>
    <scope>NUCLEOTIDE SEQUENCE [LARGE SCALE GENOMIC DNA]</scope>
    <source>
        <strain evidence="14">cv. Goldsmith</strain>
    </source>
</reference>
<dbReference type="GO" id="GO:0004497">
    <property type="term" value="F:monooxygenase activity"/>
    <property type="evidence" value="ECO:0007669"/>
    <property type="project" value="UniProtKB-KW"/>
</dbReference>
<dbReference type="InterPro" id="IPR002401">
    <property type="entry name" value="Cyt_P450_E_grp-I"/>
</dbReference>
<dbReference type="GO" id="GO:0016705">
    <property type="term" value="F:oxidoreductase activity, acting on paired donors, with incorporation or reduction of molecular oxygen"/>
    <property type="evidence" value="ECO:0007669"/>
    <property type="project" value="InterPro"/>
</dbReference>
<name>A0A2G5D3S4_AQUCA</name>
<feature type="binding site" description="axial binding residue" evidence="11">
    <location>
        <position position="412"/>
    </location>
    <ligand>
        <name>heme</name>
        <dbReference type="ChEBI" id="CHEBI:30413"/>
    </ligand>
    <ligandPart>
        <name>Fe</name>
        <dbReference type="ChEBI" id="CHEBI:18248"/>
    </ligandPart>
</feature>
<dbReference type="PRINTS" id="PR00463">
    <property type="entry name" value="EP450I"/>
</dbReference>